<feature type="region of interest" description="Disordered" evidence="1">
    <location>
        <begin position="1010"/>
        <end position="1029"/>
    </location>
</feature>
<evidence type="ECO:0000259" key="3">
    <source>
        <dbReference type="PROSITE" id="PS51272"/>
    </source>
</evidence>
<evidence type="ECO:0000256" key="2">
    <source>
        <dbReference type="SAM" id="SignalP"/>
    </source>
</evidence>
<dbReference type="PANTHER" id="PTHR43143">
    <property type="entry name" value="METALLOPHOSPHOESTERASE, CALCINEURIN SUPERFAMILY"/>
    <property type="match status" value="1"/>
</dbReference>
<dbReference type="InterPro" id="IPR029052">
    <property type="entry name" value="Metallo-depent_PP-like"/>
</dbReference>
<evidence type="ECO:0000256" key="1">
    <source>
        <dbReference type="SAM" id="MobiDB-lite"/>
    </source>
</evidence>
<dbReference type="InterPro" id="IPR001322">
    <property type="entry name" value="Lamin_tail_dom"/>
</dbReference>
<accession>A0A229UJQ4</accession>
<gene>
    <name evidence="5" type="ORF">CF651_24675</name>
</gene>
<dbReference type="Pfam" id="PF00932">
    <property type="entry name" value="LTD"/>
    <property type="match status" value="1"/>
</dbReference>
<feature type="domain" description="SLH" evidence="3">
    <location>
        <begin position="1615"/>
        <end position="1673"/>
    </location>
</feature>
<feature type="domain" description="SLH" evidence="3">
    <location>
        <begin position="1551"/>
        <end position="1614"/>
    </location>
</feature>
<dbReference type="SUPFAM" id="SSF56300">
    <property type="entry name" value="Metallo-dependent phosphatases"/>
    <property type="match status" value="1"/>
</dbReference>
<keyword evidence="6" id="KW-1185">Reference proteome</keyword>
<feature type="domain" description="SLH" evidence="3">
    <location>
        <begin position="1678"/>
        <end position="1733"/>
    </location>
</feature>
<evidence type="ECO:0000313" key="5">
    <source>
        <dbReference type="EMBL" id="OXM83623.1"/>
    </source>
</evidence>
<feature type="compositionally biased region" description="Pro residues" evidence="1">
    <location>
        <begin position="1540"/>
        <end position="1550"/>
    </location>
</feature>
<feature type="region of interest" description="Disordered" evidence="1">
    <location>
        <begin position="1494"/>
        <end position="1556"/>
    </location>
</feature>
<dbReference type="InterPro" id="IPR051918">
    <property type="entry name" value="STPP_CPPED1"/>
</dbReference>
<evidence type="ECO:0008006" key="7">
    <source>
        <dbReference type="Google" id="ProtNLM"/>
    </source>
</evidence>
<protein>
    <recommendedName>
        <fullName evidence="7">Metallophosphoesterase</fullName>
    </recommendedName>
</protein>
<dbReference type="EMBL" id="NMQW01000042">
    <property type="protein sequence ID" value="OXM83623.1"/>
    <property type="molecule type" value="Genomic_DNA"/>
</dbReference>
<comment type="caution">
    <text evidence="5">The sequence shown here is derived from an EMBL/GenBank/DDBJ whole genome shotgun (WGS) entry which is preliminary data.</text>
</comment>
<feature type="domain" description="LTD" evidence="4">
    <location>
        <begin position="38"/>
        <end position="206"/>
    </location>
</feature>
<proteinExistence type="predicted"/>
<organism evidence="5 6">
    <name type="scientific">Paenibacillus rigui</name>
    <dbReference type="NCBI Taxonomy" id="554312"/>
    <lineage>
        <taxon>Bacteria</taxon>
        <taxon>Bacillati</taxon>
        <taxon>Bacillota</taxon>
        <taxon>Bacilli</taxon>
        <taxon>Bacillales</taxon>
        <taxon>Paenibacillaceae</taxon>
        <taxon>Paenibacillus</taxon>
    </lineage>
</organism>
<sequence>MKQERAMELNKLTKRKRWVSMLTSGAMLLGMFTTSALGAVTVHAADTVDYAKVPKLLITELVPDSTNLSGKSVDAYEFIEVYNNSKQPVSFKDYNLVYHNDSDSSNTVWSAVYNNDMTIPAQQAIVLWVMNADNTNETADAFNNNYHTNLQENVNLFRLSGGGGMHNSQPRTLVIQDKSGKELASASYQNDIQTVKDMGILYSYPVDGTTKQVMMPNPGTVAASPGTVIPAQVPGTASDEGTQGPALPNQPPVITHTPVTQSGTAENLMITAQITNPESGNGQDVLTAELFYKTASQTSFTSVALNLASGDEYRAVIPREALNEAELQYYLQVKDSANTVKTDTYTVSVSLPDFDVTKVPPILITELVPNSTNVGSADGYEFIEIYNNTNQPISFKDYKLYYRYTDSGPDADIIWPSDQEDLVIPAQKPFVFWVINSQNKSKTVADFNTLYHTSLVENQNIVKVYSDGMANTSKRGVAIATNTHVDVSSAYYDGSLKDETKENKGVYYKFPMNGSTTMIKYSAGAKEATPGSVEPGQAPDQMIIVKPDTAAPTFADLTGIQAIDQSKNLEIKADAKDDRQVKTMALYYKSDKQMEYTKRYLLESYNDSLYHYTLYSPDLIGRSEIEYYFTVSDGTNEIQSPKYKVQITGGKERSDLRLNVKNGEIVKGTRVVKGTAEQAGPDTLKLVIDGQDLSPAAFPAVENDAYFAFEANSVNYYFKNGVTIGKEILYTFQDPINTYTTLSVPIQSDRLKQSGNVISIRAGSKSSPFDDRAEENKDDFTVKNVRLVFADGTEYWDSRYANKDQEIKMGDSSGRFPAVDFNFDLPANKLASKAYAWNTAAVQDGPHQVTVSSEVYGAVTAQIIVDNTAPVIVPSVEDGQTYRGFLTIDAQVTDALAGVEKTEVTLDGKELMLPYATTSSELSAGKHELVIHAVDKVGNAAEKKVSFEVPQENPLQPEVVYPQNESANVEQNAGLTVKVTDPTNDKMNVSFYRGFSYDANHRDGLTAFKNASDIEPPSQLKPAGEQPLSEEEYNQIREVDGKYLESDSIEQFPYHRFEVKLDDAVKPTDRVEIEWKGKSLEGRKVSLYAWSPTANQWKQLDTRVAGTEDFELLATVQAGDYSVNGTIHTIVQDELPVSQQPYDFSMVWMSDTQYYSESYPEIYEGNVKWIVDHQKDMNIQYVIHTGDIVDEADKEYQWLEADKDMKVLEDAKIPYGVLAGNHDVSHQTSDYTQYWKYFGENRFKVQPTFGGSYQNNRGHYDLISAGGNDFIVVYMGWNIGDEQIEWVNEVVKQYPDRKAILNFHEYLLVSGNRAPVSDLIFERVVKPNKNVFAVLSGHYHDAEELIDPIDDDGDGIPDRNVYQMLADYQGAEKGGLGYIRLLQFDIKNNKIYVKTYSPYLDDYNYYDPKEYPGKDEFALDVDLKPMVKRVATDYMGVKVYTDQQIGKAEGVASSQQASVYWSGLAANRYYQWYAAVEDGNSGHTVSDIWGFTTRGPKKDHSSGSSGSTGTGSGNPGTPEAPEQPAAPGSDGKPSVTPTPGQTPNPAPAPGGHPFKDVTESYAWAQAAIQQLASKGIIQGTSETTFEPQKHITRADFMTLLVRALGLKADFDSNFSDVQPGDYYFEALGIAKKLGISDGIGDNKFDPRAQITRQDLMVLSARALQASSLLHNQGKAADLQEFKDHAQVASYAKEAVASMVKAGFVEGSNDGLQPQGYATRAETAVIMYRIFMKK</sequence>
<dbReference type="Gene3D" id="3.60.21.10">
    <property type="match status" value="1"/>
</dbReference>
<dbReference type="PANTHER" id="PTHR43143:SF5">
    <property type="entry name" value="SECRETED PROTEIN"/>
    <property type="match status" value="1"/>
</dbReference>
<dbReference type="SUPFAM" id="SSF74853">
    <property type="entry name" value="Lamin A/C globular tail domain"/>
    <property type="match status" value="1"/>
</dbReference>
<feature type="signal peptide" evidence="2">
    <location>
        <begin position="1"/>
        <end position="38"/>
    </location>
</feature>
<reference evidence="5 6" key="1">
    <citation type="submission" date="2017-07" db="EMBL/GenBank/DDBJ databases">
        <title>Genome sequencing and assembly of Paenibacillus rigui.</title>
        <authorList>
            <person name="Mayilraj S."/>
        </authorList>
    </citation>
    <scope>NUCLEOTIDE SEQUENCE [LARGE SCALE GENOMIC DNA]</scope>
    <source>
        <strain evidence="5 6">JCM 16352</strain>
    </source>
</reference>
<dbReference type="Proteomes" id="UP000215509">
    <property type="component" value="Unassembled WGS sequence"/>
</dbReference>
<dbReference type="OrthoDB" id="9772095at2"/>
<evidence type="ECO:0000313" key="6">
    <source>
        <dbReference type="Proteomes" id="UP000215509"/>
    </source>
</evidence>
<keyword evidence="2" id="KW-0732">Signal</keyword>
<dbReference type="Pfam" id="PF00395">
    <property type="entry name" value="SLH"/>
    <property type="match status" value="3"/>
</dbReference>
<dbReference type="PROSITE" id="PS51841">
    <property type="entry name" value="LTD"/>
    <property type="match status" value="2"/>
</dbReference>
<dbReference type="PROSITE" id="PS51272">
    <property type="entry name" value="SLH"/>
    <property type="match status" value="3"/>
</dbReference>
<feature type="domain" description="LTD" evidence="4">
    <location>
        <begin position="350"/>
        <end position="486"/>
    </location>
</feature>
<name>A0A229UJQ4_9BACL</name>
<dbReference type="GO" id="GO:0016787">
    <property type="term" value="F:hydrolase activity"/>
    <property type="evidence" value="ECO:0007669"/>
    <property type="project" value="InterPro"/>
</dbReference>
<evidence type="ECO:0000259" key="4">
    <source>
        <dbReference type="PROSITE" id="PS51841"/>
    </source>
</evidence>
<dbReference type="Pfam" id="PF00149">
    <property type="entry name" value="Metallophos"/>
    <property type="match status" value="1"/>
</dbReference>
<dbReference type="InterPro" id="IPR036415">
    <property type="entry name" value="Lamin_tail_dom_sf"/>
</dbReference>
<dbReference type="InterPro" id="IPR001119">
    <property type="entry name" value="SLH_dom"/>
</dbReference>
<feature type="chain" id="PRO_5039628945" description="Metallophosphoesterase" evidence="2">
    <location>
        <begin position="39"/>
        <end position="1733"/>
    </location>
</feature>
<dbReference type="InterPro" id="IPR004843">
    <property type="entry name" value="Calcineurin-like_PHP"/>
</dbReference>